<accession>A0A4U0QBZ0</accession>
<reference evidence="8 9" key="1">
    <citation type="submission" date="2019-04" db="EMBL/GenBank/DDBJ databases">
        <title>Chitiniphilus eburnea sp. nov., a novel chitinolytic bacterium isolated from aquaculture sludge.</title>
        <authorList>
            <person name="Sheng M."/>
        </authorList>
    </citation>
    <scope>NUCLEOTIDE SEQUENCE [LARGE SCALE GENOMIC DNA]</scope>
    <source>
        <strain evidence="8 9">HX-2-15</strain>
    </source>
</reference>
<keyword evidence="4 6" id="KW-1133">Transmembrane helix</keyword>
<comment type="caution">
    <text evidence="8">The sequence shown here is derived from an EMBL/GenBank/DDBJ whole genome shotgun (WGS) entry which is preliminary data.</text>
</comment>
<dbReference type="Gene3D" id="3.60.15.10">
    <property type="entry name" value="Ribonuclease Z/Hydroxyacylglutathione hydrolase-like"/>
    <property type="match status" value="1"/>
</dbReference>
<gene>
    <name evidence="8" type="ORF">FAZ21_01060</name>
</gene>
<dbReference type="InterPro" id="IPR004477">
    <property type="entry name" value="ComEC_N"/>
</dbReference>
<feature type="transmembrane region" description="Helical" evidence="6">
    <location>
        <begin position="294"/>
        <end position="314"/>
    </location>
</feature>
<keyword evidence="5 6" id="KW-0472">Membrane</keyword>
<dbReference type="Pfam" id="PF03772">
    <property type="entry name" value="Competence"/>
    <property type="match status" value="1"/>
</dbReference>
<evidence type="ECO:0000256" key="5">
    <source>
        <dbReference type="ARBA" id="ARBA00023136"/>
    </source>
</evidence>
<dbReference type="OrthoDB" id="9761531at2"/>
<evidence type="ECO:0000256" key="4">
    <source>
        <dbReference type="ARBA" id="ARBA00022989"/>
    </source>
</evidence>
<dbReference type="Pfam" id="PF13567">
    <property type="entry name" value="DUF4131"/>
    <property type="match status" value="1"/>
</dbReference>
<dbReference type="InterPro" id="IPR025405">
    <property type="entry name" value="DUF4131"/>
</dbReference>
<protein>
    <submittedName>
        <fullName evidence="8">DNA internalization-related competence protein ComEC/Rec2</fullName>
    </submittedName>
</protein>
<dbReference type="InterPro" id="IPR036866">
    <property type="entry name" value="RibonucZ/Hydroxyglut_hydro"/>
</dbReference>
<dbReference type="AlphaFoldDB" id="A0A4U0QBZ0"/>
<dbReference type="NCBIfam" id="TIGR00360">
    <property type="entry name" value="ComEC_N-term"/>
    <property type="match status" value="1"/>
</dbReference>
<feature type="transmembrane region" description="Helical" evidence="6">
    <location>
        <begin position="420"/>
        <end position="439"/>
    </location>
</feature>
<evidence type="ECO:0000256" key="1">
    <source>
        <dbReference type="ARBA" id="ARBA00004651"/>
    </source>
</evidence>
<dbReference type="GO" id="GO:0030420">
    <property type="term" value="P:establishment of competence for transformation"/>
    <property type="evidence" value="ECO:0007669"/>
    <property type="project" value="InterPro"/>
</dbReference>
<dbReference type="InterPro" id="IPR035681">
    <property type="entry name" value="ComA-like_MBL"/>
</dbReference>
<feature type="transmembrane region" description="Helical" evidence="6">
    <location>
        <begin position="388"/>
        <end position="408"/>
    </location>
</feature>
<keyword evidence="2" id="KW-1003">Cell membrane</keyword>
<evidence type="ECO:0000256" key="6">
    <source>
        <dbReference type="SAM" id="Phobius"/>
    </source>
</evidence>
<feature type="domain" description="Metallo-beta-lactamase" evidence="7">
    <location>
        <begin position="532"/>
        <end position="692"/>
    </location>
</feature>
<feature type="transmembrane region" description="Helical" evidence="6">
    <location>
        <begin position="477"/>
        <end position="497"/>
    </location>
</feature>
<dbReference type="Pfam" id="PF00753">
    <property type="entry name" value="Lactamase_B"/>
    <property type="match status" value="1"/>
</dbReference>
<organism evidence="8 9">
    <name type="scientific">Chitiniphilus eburneus</name>
    <dbReference type="NCBI Taxonomy" id="2571148"/>
    <lineage>
        <taxon>Bacteria</taxon>
        <taxon>Pseudomonadati</taxon>
        <taxon>Pseudomonadota</taxon>
        <taxon>Betaproteobacteria</taxon>
        <taxon>Neisseriales</taxon>
        <taxon>Chitinibacteraceae</taxon>
        <taxon>Chitiniphilus</taxon>
    </lineage>
</organism>
<feature type="transmembrane region" description="Helical" evidence="6">
    <location>
        <begin position="451"/>
        <end position="471"/>
    </location>
</feature>
<dbReference type="NCBIfam" id="TIGR00361">
    <property type="entry name" value="ComEC_Rec2"/>
    <property type="match status" value="1"/>
</dbReference>
<name>A0A4U0QBZ0_9NEIS</name>
<evidence type="ECO:0000313" key="9">
    <source>
        <dbReference type="Proteomes" id="UP000310016"/>
    </source>
</evidence>
<feature type="transmembrane region" description="Helical" evidence="6">
    <location>
        <begin position="321"/>
        <end position="349"/>
    </location>
</feature>
<dbReference type="InterPro" id="IPR052159">
    <property type="entry name" value="Competence_DNA_uptake"/>
</dbReference>
<evidence type="ECO:0000256" key="3">
    <source>
        <dbReference type="ARBA" id="ARBA00022692"/>
    </source>
</evidence>
<dbReference type="PANTHER" id="PTHR30619">
    <property type="entry name" value="DNA INTERNALIZATION/COMPETENCE PROTEIN COMEC/REC2"/>
    <property type="match status" value="1"/>
</dbReference>
<dbReference type="GO" id="GO:0005886">
    <property type="term" value="C:plasma membrane"/>
    <property type="evidence" value="ECO:0007669"/>
    <property type="project" value="UniProtKB-SubCell"/>
</dbReference>
<keyword evidence="3 6" id="KW-0812">Transmembrane</keyword>
<dbReference type="InterPro" id="IPR001279">
    <property type="entry name" value="Metallo-B-lactamas"/>
</dbReference>
<evidence type="ECO:0000256" key="2">
    <source>
        <dbReference type="ARBA" id="ARBA00022475"/>
    </source>
</evidence>
<comment type="subcellular location">
    <subcellularLocation>
        <location evidence="1">Cell membrane</location>
        <topology evidence="1">Multi-pass membrane protein</topology>
    </subcellularLocation>
</comment>
<proteinExistence type="predicted"/>
<feature type="transmembrane region" description="Helical" evidence="6">
    <location>
        <begin position="256"/>
        <end position="279"/>
    </location>
</feature>
<evidence type="ECO:0000259" key="7">
    <source>
        <dbReference type="SMART" id="SM00849"/>
    </source>
</evidence>
<keyword evidence="9" id="KW-1185">Reference proteome</keyword>
<dbReference type="PANTHER" id="PTHR30619:SF1">
    <property type="entry name" value="RECOMBINATION PROTEIN 2"/>
    <property type="match status" value="1"/>
</dbReference>
<dbReference type="SUPFAM" id="SSF56281">
    <property type="entry name" value="Metallo-hydrolase/oxidoreductase"/>
    <property type="match status" value="1"/>
</dbReference>
<feature type="transmembrane region" description="Helical" evidence="6">
    <location>
        <begin position="67"/>
        <end position="86"/>
    </location>
</feature>
<dbReference type="InterPro" id="IPR004797">
    <property type="entry name" value="Competence_ComEC/Rec2"/>
</dbReference>
<sequence length="777" mass="83692">MSCRAVYRLTPCHASCGVNGLGRYLLTLGAFVAGVCLLQQQATLPPLLPLLLAAALAAGMAWRAPRLRLPCLALAALLIGMVWAGWHAQVRLADRLSVATEGRTVVANGHIDTLPHATRHGMRFGFRPDSGSGLPSRVQVSWYGEPPPLGVGERWRLTLRPKRPHGVVNPGGHDLERWMLQNNLGATATVRHGERLPGHAWRAGIDRIRAQLGERIRHTLGDAPHAGVIVALAVGEQSAITPDLWQRFARTGITHLVSISGLHVTLLATLVGGAVGALWRRVPWLASRWATPRARLAAGLFTALCYSLLAGFGVPTRRTLLMLLVGGICLWRAAPMATSAVWITALAAVVLFDPFAVLAPGFWLSFLTVGALLWLAGNRDGRPHWARAWAGTQWAATLATFPLLVLWFQQVPLASPLANAVAIPLVSLVVTPLTLLGLLDPSGLLLWLAERVFAGTDWLLGWLAALPYATWNLPTPPAWMLAPAAIGVLLALLPTGVPGRWLAPLFLLPLFLIRPEPLPPGHFRATVLDVGQGLSVLVQTRHHALLYDTATEGMAERAILPSLRALNVRRLDTLLVSHDDNDHAGGVQAILDGLPVERWSGSLPPTHPARAASVPYAPCIAGQRWQWDAVHFEVVWPPAGHSARDDNGASCVLRVANGQTSLLLPGDIGRHQEAALRDTALAPATVVVAPHHGSRSSSGGTFVAATAPEWVAYSAGYLNRFRHPNRIVVDRYAAHGAQALRTDADGALVFDFAETVLAHGWRQRVPRYWSSALVTPQ</sequence>
<evidence type="ECO:0000313" key="8">
    <source>
        <dbReference type="EMBL" id="TJZ78905.1"/>
    </source>
</evidence>
<dbReference type="SMART" id="SM00849">
    <property type="entry name" value="Lactamase_B"/>
    <property type="match status" value="1"/>
</dbReference>
<dbReference type="EMBL" id="SUMF01000001">
    <property type="protein sequence ID" value="TJZ78905.1"/>
    <property type="molecule type" value="Genomic_DNA"/>
</dbReference>
<feature type="transmembrane region" description="Helical" evidence="6">
    <location>
        <begin position="355"/>
        <end position="376"/>
    </location>
</feature>
<feature type="transmembrane region" description="Helical" evidence="6">
    <location>
        <begin position="20"/>
        <end position="37"/>
    </location>
</feature>
<dbReference type="CDD" id="cd07731">
    <property type="entry name" value="ComA-like_MBL-fold"/>
    <property type="match status" value="1"/>
</dbReference>
<dbReference type="Proteomes" id="UP000310016">
    <property type="component" value="Unassembled WGS sequence"/>
</dbReference>